<sequence>MGSDYRLGLVKRKYLFSQGCFFYIYFNLSQQFFYYYLILYLTMILCTINIKSQSIHSWESRVHLKFFYPPSPIKIELLPRRGQVDHNALLMGRESMGWFHDSNTVTKLISHLLMLIWGDENSIAIAWRGNGKLFR</sequence>
<name>A0A251UJF0_HELAN</name>
<protein>
    <submittedName>
        <fullName evidence="2">Uncharacterized protein</fullName>
    </submittedName>
</protein>
<accession>A0A251UJF0</accession>
<keyword evidence="1" id="KW-1133">Transmembrane helix</keyword>
<keyword evidence="3" id="KW-1185">Reference proteome</keyword>
<keyword evidence="1" id="KW-0812">Transmembrane</keyword>
<keyword evidence="1" id="KW-0472">Membrane</keyword>
<gene>
    <name evidence="2" type="ORF">HannXRQ_Chr06g0179951</name>
</gene>
<feature type="transmembrane region" description="Helical" evidence="1">
    <location>
        <begin position="32"/>
        <end position="50"/>
    </location>
</feature>
<dbReference type="EMBL" id="CM007895">
    <property type="protein sequence ID" value="OTG23214.1"/>
    <property type="molecule type" value="Genomic_DNA"/>
</dbReference>
<dbReference type="AlphaFoldDB" id="A0A251UJF0"/>
<evidence type="ECO:0000256" key="1">
    <source>
        <dbReference type="SAM" id="Phobius"/>
    </source>
</evidence>
<dbReference type="Proteomes" id="UP000215914">
    <property type="component" value="Chromosome 6"/>
</dbReference>
<proteinExistence type="predicted"/>
<reference evidence="3" key="1">
    <citation type="journal article" date="2017" name="Nature">
        <title>The sunflower genome provides insights into oil metabolism, flowering and Asterid evolution.</title>
        <authorList>
            <person name="Badouin H."/>
            <person name="Gouzy J."/>
            <person name="Grassa C.J."/>
            <person name="Murat F."/>
            <person name="Staton S.E."/>
            <person name="Cottret L."/>
            <person name="Lelandais-Briere C."/>
            <person name="Owens G.L."/>
            <person name="Carrere S."/>
            <person name="Mayjonade B."/>
            <person name="Legrand L."/>
            <person name="Gill N."/>
            <person name="Kane N.C."/>
            <person name="Bowers J.E."/>
            <person name="Hubner S."/>
            <person name="Bellec A."/>
            <person name="Berard A."/>
            <person name="Berges H."/>
            <person name="Blanchet N."/>
            <person name="Boniface M.C."/>
            <person name="Brunel D."/>
            <person name="Catrice O."/>
            <person name="Chaidir N."/>
            <person name="Claudel C."/>
            <person name="Donnadieu C."/>
            <person name="Faraut T."/>
            <person name="Fievet G."/>
            <person name="Helmstetter N."/>
            <person name="King M."/>
            <person name="Knapp S.J."/>
            <person name="Lai Z."/>
            <person name="Le Paslier M.C."/>
            <person name="Lippi Y."/>
            <person name="Lorenzon L."/>
            <person name="Mandel J.R."/>
            <person name="Marage G."/>
            <person name="Marchand G."/>
            <person name="Marquand E."/>
            <person name="Bret-Mestries E."/>
            <person name="Morien E."/>
            <person name="Nambeesan S."/>
            <person name="Nguyen T."/>
            <person name="Pegot-Espagnet P."/>
            <person name="Pouilly N."/>
            <person name="Raftis F."/>
            <person name="Sallet E."/>
            <person name="Schiex T."/>
            <person name="Thomas J."/>
            <person name="Vandecasteele C."/>
            <person name="Vares D."/>
            <person name="Vear F."/>
            <person name="Vautrin S."/>
            <person name="Crespi M."/>
            <person name="Mangin B."/>
            <person name="Burke J.M."/>
            <person name="Salse J."/>
            <person name="Munos S."/>
            <person name="Vincourt P."/>
            <person name="Rieseberg L.H."/>
            <person name="Langlade N.B."/>
        </authorList>
    </citation>
    <scope>NUCLEOTIDE SEQUENCE [LARGE SCALE GENOMIC DNA]</scope>
    <source>
        <strain evidence="3">cv. SF193</strain>
    </source>
</reference>
<organism evidence="2 3">
    <name type="scientific">Helianthus annuus</name>
    <name type="common">Common sunflower</name>
    <dbReference type="NCBI Taxonomy" id="4232"/>
    <lineage>
        <taxon>Eukaryota</taxon>
        <taxon>Viridiplantae</taxon>
        <taxon>Streptophyta</taxon>
        <taxon>Embryophyta</taxon>
        <taxon>Tracheophyta</taxon>
        <taxon>Spermatophyta</taxon>
        <taxon>Magnoliopsida</taxon>
        <taxon>eudicotyledons</taxon>
        <taxon>Gunneridae</taxon>
        <taxon>Pentapetalae</taxon>
        <taxon>asterids</taxon>
        <taxon>campanulids</taxon>
        <taxon>Asterales</taxon>
        <taxon>Asteraceae</taxon>
        <taxon>Asteroideae</taxon>
        <taxon>Heliantheae alliance</taxon>
        <taxon>Heliantheae</taxon>
        <taxon>Helianthus</taxon>
    </lineage>
</organism>
<dbReference type="InParanoid" id="A0A251UJF0"/>
<evidence type="ECO:0000313" key="2">
    <source>
        <dbReference type="EMBL" id="OTG23214.1"/>
    </source>
</evidence>
<evidence type="ECO:0000313" key="3">
    <source>
        <dbReference type="Proteomes" id="UP000215914"/>
    </source>
</evidence>